<proteinExistence type="predicted"/>
<reference evidence="1 2" key="1">
    <citation type="submission" date="2018-06" db="EMBL/GenBank/DDBJ databases">
        <authorList>
            <consortium name="Pathogen Informatics"/>
            <person name="Doyle S."/>
        </authorList>
    </citation>
    <scope>NUCLEOTIDE SEQUENCE [LARGE SCALE GENOMIC DNA]</scope>
    <source>
        <strain evidence="1 2">NCTC12026</strain>
    </source>
</reference>
<gene>
    <name evidence="1" type="ORF">NCTC12026_01977</name>
</gene>
<dbReference type="AlphaFoldDB" id="A0A379G3H5"/>
<sequence length="852" mass="96847">MSLSSITLPERLQQALNQWQSLESQNIYFAPVRHHSPACAYSVLTLIEQVQPDYVLVEGPDSFNSLIVGLLDGETRPPIAIMGQTELKIADIDQGESDAVTKSAYFPFCEYSPEWQALQAGNQHNAKLRFIDLPWAAQIALDHKIDNQNQSLQRERYLAHSLFIAQLAKKCGCRDHDELWEHLFELRPLESVANWTGFFRDSFIWCALARLDYEPEVLDSEGSTQRESHMQAHIQTIKSQEPNAKIVVVTGGFHTLALIEGLAPSIEHHFALTPVQQKQFTQQQKMAEQDSAWLIRYSYDRLDALNGYASGMPSPAFYQQVWEGLLQQRADQLQQKMIPTAIYRHQQGIGFLSKVAESLREKQFDAAPGFLSVKLAAEQSLRLAAFRGHTGPGRYDLLDGLQSAFIKGSLDESQNELWHEIKTCFSGFTLGQIPKGTITPPLVSETYDIAKAFRFKLDDTLAKVSRLDVYRNKQHRLRSRFLHLLAFLEIHFAKLIAGPNFLSGNQMDLLFEEWQYAWTPNVEGELIALSEKGTQLKSIALNKILQMEKQLEEQGVSRSSQSAVTLLMQAALIGLHQRIPTLFNLLDSYIQQDAKFESLVACGHKLVHLWRGRSVFDIEQDSGIRQRLDKVLQQAFYCLDQISQGDEQRQEHDFNALLSCRELITFIPEINPHSDYSTEFYAQLDRLDGQLNHAPLIKGAVDAIRYLGGKIDESVLTKEIERTFSLGSDPELAIGYFIGIMRTAPELVVRLPLLIELLNQLLSQWDDNRFIQVLPDLRFAFSQLTPKQNANMARVVAQKLSIETHDLTLHQAQFNQQQLLQAMELEQKIQQQLADQGLTGWFKSHSEEPSHG</sequence>
<dbReference type="OrthoDB" id="9768066at2"/>
<name>A0A379G3H5_9GAMM</name>
<organism evidence="1 2">
    <name type="scientific">Providencia rustigianii</name>
    <dbReference type="NCBI Taxonomy" id="158850"/>
    <lineage>
        <taxon>Bacteria</taxon>
        <taxon>Pseudomonadati</taxon>
        <taxon>Pseudomonadota</taxon>
        <taxon>Gammaproteobacteria</taxon>
        <taxon>Enterobacterales</taxon>
        <taxon>Morganellaceae</taxon>
        <taxon>Providencia</taxon>
    </lineage>
</organism>
<accession>A0A379G3H5</accession>
<protein>
    <recommendedName>
        <fullName evidence="3">4-aminobutyrate aminotransferase</fullName>
    </recommendedName>
</protein>
<dbReference type="RefSeq" id="WP_115164322.1">
    <property type="nucleotide sequence ID" value="NZ_AP018946.1"/>
</dbReference>
<dbReference type="Proteomes" id="UP000255129">
    <property type="component" value="Unassembled WGS sequence"/>
</dbReference>
<evidence type="ECO:0000313" key="1">
    <source>
        <dbReference type="EMBL" id="SUC35580.1"/>
    </source>
</evidence>
<evidence type="ECO:0000313" key="2">
    <source>
        <dbReference type="Proteomes" id="UP000255129"/>
    </source>
</evidence>
<dbReference type="Pfam" id="PF18934">
    <property type="entry name" value="DUF5682"/>
    <property type="match status" value="1"/>
</dbReference>
<dbReference type="EMBL" id="UGUA01000002">
    <property type="protein sequence ID" value="SUC35580.1"/>
    <property type="molecule type" value="Genomic_DNA"/>
</dbReference>
<evidence type="ECO:0008006" key="3">
    <source>
        <dbReference type="Google" id="ProtNLM"/>
    </source>
</evidence>
<dbReference type="InterPro" id="IPR043737">
    <property type="entry name" value="DUF5682"/>
</dbReference>